<keyword evidence="2 4" id="KW-0238">DNA-binding</keyword>
<dbReference type="InterPro" id="IPR050090">
    <property type="entry name" value="Tyrosine_recombinase_XerCD"/>
</dbReference>
<comment type="similarity">
    <text evidence="1">Belongs to the 'phage' integrase family.</text>
</comment>
<dbReference type="InterPro" id="IPR010998">
    <property type="entry name" value="Integrase_recombinase_N"/>
</dbReference>
<dbReference type="Proteomes" id="UP000637628">
    <property type="component" value="Unassembled WGS sequence"/>
</dbReference>
<gene>
    <name evidence="7" type="ORF">Adu01nite_47480</name>
</gene>
<protein>
    <submittedName>
        <fullName evidence="7">Site-specific integrase</fullName>
    </submittedName>
</protein>
<accession>A0ABQ3Z0Q5</accession>
<dbReference type="InterPro" id="IPR011010">
    <property type="entry name" value="DNA_brk_join_enz"/>
</dbReference>
<reference evidence="7 8" key="1">
    <citation type="submission" date="2021-01" db="EMBL/GenBank/DDBJ databases">
        <title>Whole genome shotgun sequence of Actinoplanes durhamensis NBRC 14914.</title>
        <authorList>
            <person name="Komaki H."/>
            <person name="Tamura T."/>
        </authorList>
    </citation>
    <scope>NUCLEOTIDE SEQUENCE [LARGE SCALE GENOMIC DNA]</scope>
    <source>
        <strain evidence="7 8">NBRC 14914</strain>
    </source>
</reference>
<comment type="caution">
    <text evidence="7">The sequence shown here is derived from an EMBL/GenBank/DDBJ whole genome shotgun (WGS) entry which is preliminary data.</text>
</comment>
<dbReference type="PANTHER" id="PTHR30349:SF41">
    <property type="entry name" value="INTEGRASE_RECOMBINASE PROTEIN MJ0367-RELATED"/>
    <property type="match status" value="1"/>
</dbReference>
<evidence type="ECO:0000256" key="2">
    <source>
        <dbReference type="ARBA" id="ARBA00023125"/>
    </source>
</evidence>
<dbReference type="Gene3D" id="1.10.150.130">
    <property type="match status" value="1"/>
</dbReference>
<dbReference type="PANTHER" id="PTHR30349">
    <property type="entry name" value="PHAGE INTEGRASE-RELATED"/>
    <property type="match status" value="1"/>
</dbReference>
<name>A0ABQ3Z0Q5_9ACTN</name>
<evidence type="ECO:0000259" key="5">
    <source>
        <dbReference type="PROSITE" id="PS51898"/>
    </source>
</evidence>
<keyword evidence="8" id="KW-1185">Reference proteome</keyword>
<dbReference type="CDD" id="cd01189">
    <property type="entry name" value="INT_ICEBs1_C_like"/>
    <property type="match status" value="1"/>
</dbReference>
<dbReference type="PROSITE" id="PS51900">
    <property type="entry name" value="CB"/>
    <property type="match status" value="1"/>
</dbReference>
<dbReference type="PROSITE" id="PS51898">
    <property type="entry name" value="TYR_RECOMBINASE"/>
    <property type="match status" value="1"/>
</dbReference>
<evidence type="ECO:0000256" key="4">
    <source>
        <dbReference type="PROSITE-ProRule" id="PRU01248"/>
    </source>
</evidence>
<organism evidence="7 8">
    <name type="scientific">Paractinoplanes durhamensis</name>
    <dbReference type="NCBI Taxonomy" id="113563"/>
    <lineage>
        <taxon>Bacteria</taxon>
        <taxon>Bacillati</taxon>
        <taxon>Actinomycetota</taxon>
        <taxon>Actinomycetes</taxon>
        <taxon>Micromonosporales</taxon>
        <taxon>Micromonosporaceae</taxon>
        <taxon>Paractinoplanes</taxon>
    </lineage>
</organism>
<keyword evidence="3" id="KW-0233">DNA recombination</keyword>
<dbReference type="Pfam" id="PF00589">
    <property type="entry name" value="Phage_integrase"/>
    <property type="match status" value="1"/>
</dbReference>
<dbReference type="InterPro" id="IPR002104">
    <property type="entry name" value="Integrase_catalytic"/>
</dbReference>
<evidence type="ECO:0000313" key="8">
    <source>
        <dbReference type="Proteomes" id="UP000637628"/>
    </source>
</evidence>
<dbReference type="EMBL" id="BOML01000038">
    <property type="protein sequence ID" value="GIE03398.1"/>
    <property type="molecule type" value="Genomic_DNA"/>
</dbReference>
<dbReference type="InterPro" id="IPR044068">
    <property type="entry name" value="CB"/>
</dbReference>
<sequence length="489" mass="54301">MEGSLHKICTCRDASGKKLGKSCPQLRRIGGAWNSHHGKWGYQLELPRRAGGGRRQLRRTTFDTREQAAEDCNKAIALLALAGDDTALATEIADLLQQVRPGGPLPDRDTIAKRVNAGLPATVDMTVGEYLLQWLESRRSIAPGTKRAYDCHIRVHLVPHLGTVPLVKLRVEHIAAMFTAITDRNTAIEIARQSPDPPTRTAVRGMRATGPTTMQRIRATLRKALNDAISRNNNRLIDFNPAAHVELPPATQHKPRIWTKKAVDRWRETGEKPSPVMVWTPDQAGEFLDYAEAHDIALYPVFAGIMHRGMRRGEALGLRDHTVDLDDALATIDLQRTTVGYEPVDKKVKSESGKRTIALDSFTVAAWRAHLARRARWRLACGPNWPDTGFFFVQPNGDKWHPDAVTKAFDRLVRDAGLAPIRLHDLRHCAATFLKASGADLTDVKELLGHSTITVTSNTYTSVIVELKSEREKAEAAAALIPRRRHQAA</sequence>
<proteinExistence type="inferred from homology"/>
<evidence type="ECO:0000256" key="3">
    <source>
        <dbReference type="ARBA" id="ARBA00023172"/>
    </source>
</evidence>
<dbReference type="InterPro" id="IPR013762">
    <property type="entry name" value="Integrase-like_cat_sf"/>
</dbReference>
<feature type="domain" description="Tyr recombinase" evidence="5">
    <location>
        <begin position="274"/>
        <end position="473"/>
    </location>
</feature>
<dbReference type="Gene3D" id="1.10.443.10">
    <property type="entry name" value="Intergrase catalytic core"/>
    <property type="match status" value="1"/>
</dbReference>
<feature type="domain" description="Core-binding (CB)" evidence="6">
    <location>
        <begin position="125"/>
        <end position="229"/>
    </location>
</feature>
<dbReference type="SUPFAM" id="SSF56349">
    <property type="entry name" value="DNA breaking-rejoining enzymes"/>
    <property type="match status" value="1"/>
</dbReference>
<evidence type="ECO:0000259" key="6">
    <source>
        <dbReference type="PROSITE" id="PS51900"/>
    </source>
</evidence>
<evidence type="ECO:0000313" key="7">
    <source>
        <dbReference type="EMBL" id="GIE03398.1"/>
    </source>
</evidence>
<evidence type="ECO:0000256" key="1">
    <source>
        <dbReference type="ARBA" id="ARBA00008857"/>
    </source>
</evidence>